<dbReference type="NCBIfam" id="TIGR03026">
    <property type="entry name" value="NDP-sugDHase"/>
    <property type="match status" value="1"/>
</dbReference>
<evidence type="ECO:0000313" key="7">
    <source>
        <dbReference type="Proteomes" id="UP000318733"/>
    </source>
</evidence>
<evidence type="ECO:0000256" key="3">
    <source>
        <dbReference type="ARBA" id="ARBA00023027"/>
    </source>
</evidence>
<sequence length="444" mass="49403">MSFSNIAPNNQFDLNGLNHVKIAIIGLGYVGLPLAIEFAKKYDVLGFDINKKRIDELSRGNDSTKEADLESLNIVTHGKQGNQTGLKFSYDVEKLSEFNVFIVTVPTPINQFKSPDLAPLLEASKMLGNILKKDDVVIYESTVYPGCTEEDCVPVLEKFSGLKYNDDFYVGYSPERINPGDKVNTLTSIKKVTSGSTEQIAELVNNLYASIIKAGTHKAPSIKVAEASKSIENAQRDVNISFVNELALIFDKMGIDTNDVLEAAGTKWNFLKYRPGLVGGHCVGVDPYYLAHKAESLGYHPQVILSGRRVNDNMGLFIAGKVVKLLINKGHKVAGCKTLILGITFKENCPDTRNTKVVDIYNELEQFGMSVTIYDPWANIRKVKDEYGIAILNEIKELTLYDAIILTVAHDEFLRLDYRNMLNKNGIIFDSKGFLDRDLVDSRL</sequence>
<evidence type="ECO:0000259" key="5">
    <source>
        <dbReference type="SMART" id="SM00984"/>
    </source>
</evidence>
<dbReference type="SUPFAM" id="SSF52413">
    <property type="entry name" value="UDP-glucose/GDP-mannose dehydrogenase C-terminal domain"/>
    <property type="match status" value="1"/>
</dbReference>
<dbReference type="GO" id="GO:0016628">
    <property type="term" value="F:oxidoreductase activity, acting on the CH-CH group of donors, NAD or NADP as acceptor"/>
    <property type="evidence" value="ECO:0007669"/>
    <property type="project" value="InterPro"/>
</dbReference>
<dbReference type="InterPro" id="IPR036220">
    <property type="entry name" value="UDP-Glc/GDP-Man_DH_C_sf"/>
</dbReference>
<dbReference type="SUPFAM" id="SSF48179">
    <property type="entry name" value="6-phosphogluconate dehydrogenase C-terminal domain-like"/>
    <property type="match status" value="1"/>
</dbReference>
<gene>
    <name evidence="6" type="ORF">FO440_02485</name>
</gene>
<dbReference type="SUPFAM" id="SSF51735">
    <property type="entry name" value="NAD(P)-binding Rossmann-fold domains"/>
    <property type="match status" value="1"/>
</dbReference>
<dbReference type="InterPro" id="IPR017476">
    <property type="entry name" value="UDP-Glc/GDP-Man"/>
</dbReference>
<dbReference type="PIRSF" id="PIRSF500136">
    <property type="entry name" value="UDP_ManNAc_DH"/>
    <property type="match status" value="1"/>
</dbReference>
<evidence type="ECO:0000256" key="2">
    <source>
        <dbReference type="ARBA" id="ARBA00023002"/>
    </source>
</evidence>
<protein>
    <submittedName>
        <fullName evidence="6">Nucleotide sugar dehydrogenase</fullName>
    </submittedName>
</protein>
<feature type="domain" description="UDP-glucose/GDP-mannose dehydrogenase C-terminal" evidence="5">
    <location>
        <begin position="339"/>
        <end position="437"/>
    </location>
</feature>
<dbReference type="AlphaFoldDB" id="A0A556MT69"/>
<dbReference type="InterPro" id="IPR001732">
    <property type="entry name" value="UDP-Glc/GDP-Man_DH_N"/>
</dbReference>
<dbReference type="PANTHER" id="PTHR43491:SF2">
    <property type="entry name" value="UDP-N-ACETYL-D-MANNOSAMINE DEHYDROGENASE"/>
    <property type="match status" value="1"/>
</dbReference>
<evidence type="ECO:0000256" key="4">
    <source>
        <dbReference type="PIRNR" id="PIRNR000124"/>
    </source>
</evidence>
<dbReference type="Pfam" id="PF03720">
    <property type="entry name" value="UDPG_MGDP_dh_C"/>
    <property type="match status" value="1"/>
</dbReference>
<dbReference type="GO" id="GO:0000271">
    <property type="term" value="P:polysaccharide biosynthetic process"/>
    <property type="evidence" value="ECO:0007669"/>
    <property type="project" value="InterPro"/>
</dbReference>
<dbReference type="InterPro" id="IPR014026">
    <property type="entry name" value="UDP-Glc/GDP-Man_DH_dimer"/>
</dbReference>
<keyword evidence="7" id="KW-1185">Reference proteome</keyword>
<name>A0A556MT69_9SPHI</name>
<dbReference type="RefSeq" id="WP_144246642.1">
    <property type="nucleotide sequence ID" value="NZ_VLPK01000001.1"/>
</dbReference>
<dbReference type="OrthoDB" id="9803238at2"/>
<comment type="similarity">
    <text evidence="1 4">Belongs to the UDP-glucose/GDP-mannose dehydrogenase family.</text>
</comment>
<organism evidence="6 7">
    <name type="scientific">Mucilaginibacter corticis</name>
    <dbReference type="NCBI Taxonomy" id="2597670"/>
    <lineage>
        <taxon>Bacteria</taxon>
        <taxon>Pseudomonadati</taxon>
        <taxon>Bacteroidota</taxon>
        <taxon>Sphingobacteriia</taxon>
        <taxon>Sphingobacteriales</taxon>
        <taxon>Sphingobacteriaceae</taxon>
        <taxon>Mucilaginibacter</taxon>
    </lineage>
</organism>
<dbReference type="PIRSF" id="PIRSF000124">
    <property type="entry name" value="UDPglc_GDPman_dh"/>
    <property type="match status" value="1"/>
</dbReference>
<dbReference type="Proteomes" id="UP000318733">
    <property type="component" value="Unassembled WGS sequence"/>
</dbReference>
<evidence type="ECO:0000256" key="1">
    <source>
        <dbReference type="ARBA" id="ARBA00006601"/>
    </source>
</evidence>
<dbReference type="InterPro" id="IPR014027">
    <property type="entry name" value="UDP-Glc/GDP-Man_DH_C"/>
</dbReference>
<dbReference type="Gene3D" id="3.40.50.720">
    <property type="entry name" value="NAD(P)-binding Rossmann-like Domain"/>
    <property type="match status" value="2"/>
</dbReference>
<dbReference type="InterPro" id="IPR028359">
    <property type="entry name" value="UDP_ManNAc/GlcNAc_DH"/>
</dbReference>
<reference evidence="6 7" key="1">
    <citation type="submission" date="2019-07" db="EMBL/GenBank/DDBJ databases">
        <authorList>
            <person name="Huq M.A."/>
        </authorList>
    </citation>
    <scope>NUCLEOTIDE SEQUENCE [LARGE SCALE GENOMIC DNA]</scope>
    <source>
        <strain evidence="6 7">MAH-19</strain>
    </source>
</reference>
<comment type="caution">
    <text evidence="6">The sequence shown here is derived from an EMBL/GenBank/DDBJ whole genome shotgun (WGS) entry which is preliminary data.</text>
</comment>
<dbReference type="InterPro" id="IPR036291">
    <property type="entry name" value="NAD(P)-bd_dom_sf"/>
</dbReference>
<dbReference type="Pfam" id="PF03721">
    <property type="entry name" value="UDPG_MGDP_dh_N"/>
    <property type="match status" value="1"/>
</dbReference>
<evidence type="ECO:0000313" key="6">
    <source>
        <dbReference type="EMBL" id="TSJ43077.1"/>
    </source>
</evidence>
<proteinExistence type="inferred from homology"/>
<dbReference type="PANTHER" id="PTHR43491">
    <property type="entry name" value="UDP-N-ACETYL-D-MANNOSAMINE DEHYDROGENASE"/>
    <property type="match status" value="1"/>
</dbReference>
<dbReference type="InterPro" id="IPR008927">
    <property type="entry name" value="6-PGluconate_DH-like_C_sf"/>
</dbReference>
<dbReference type="EMBL" id="VLPK01000001">
    <property type="protein sequence ID" value="TSJ43077.1"/>
    <property type="molecule type" value="Genomic_DNA"/>
</dbReference>
<keyword evidence="2" id="KW-0560">Oxidoreductase</keyword>
<dbReference type="GO" id="GO:0051287">
    <property type="term" value="F:NAD binding"/>
    <property type="evidence" value="ECO:0007669"/>
    <property type="project" value="InterPro"/>
</dbReference>
<accession>A0A556MT69</accession>
<dbReference type="GO" id="GO:0016616">
    <property type="term" value="F:oxidoreductase activity, acting on the CH-OH group of donors, NAD or NADP as acceptor"/>
    <property type="evidence" value="ECO:0007669"/>
    <property type="project" value="InterPro"/>
</dbReference>
<keyword evidence="3" id="KW-0520">NAD</keyword>
<dbReference type="Pfam" id="PF00984">
    <property type="entry name" value="UDPG_MGDP_dh"/>
    <property type="match status" value="1"/>
</dbReference>
<dbReference type="SMART" id="SM00984">
    <property type="entry name" value="UDPG_MGDP_dh_C"/>
    <property type="match status" value="1"/>
</dbReference>